<dbReference type="EMBL" id="JAQFWP010000006">
    <property type="protein sequence ID" value="MDA2803803.1"/>
    <property type="molecule type" value="Genomic_DNA"/>
</dbReference>
<dbReference type="RefSeq" id="WP_270676293.1">
    <property type="nucleotide sequence ID" value="NZ_JAQFWP010000006.1"/>
</dbReference>
<feature type="region of interest" description="Disordered" evidence="1">
    <location>
        <begin position="22"/>
        <end position="59"/>
    </location>
</feature>
<feature type="compositionally biased region" description="Low complexity" evidence="1">
    <location>
        <begin position="35"/>
        <end position="48"/>
    </location>
</feature>
<dbReference type="InterPro" id="IPR036390">
    <property type="entry name" value="WH_DNA-bd_sf"/>
</dbReference>
<evidence type="ECO:0000256" key="1">
    <source>
        <dbReference type="SAM" id="MobiDB-lite"/>
    </source>
</evidence>
<dbReference type="Proteomes" id="UP001165685">
    <property type="component" value="Unassembled WGS sequence"/>
</dbReference>
<dbReference type="SUPFAM" id="SSF46785">
    <property type="entry name" value="Winged helix' DNA-binding domain"/>
    <property type="match status" value="1"/>
</dbReference>
<comment type="caution">
    <text evidence="2">The sequence shown here is derived from an EMBL/GenBank/DDBJ whole genome shotgun (WGS) entry which is preliminary data.</text>
</comment>
<keyword evidence="3" id="KW-1185">Reference proteome</keyword>
<gene>
    <name evidence="2" type="ORF">O4U47_04705</name>
</gene>
<evidence type="ECO:0000313" key="3">
    <source>
        <dbReference type="Proteomes" id="UP001165685"/>
    </source>
</evidence>
<sequence length="194" mass="21232">MENREERIDERLAELEERVRRLERDAERGADEPDGASGSAGAEPAAEDGPGDRSGGVPDGEVFWALNRLKAMAAPDRGAVLFTGQVPLPTGENYEWQMAAEATELLQSDWTEVASSIEALGHPVRLTLLQRVLSGVGDTAALKEDPELGTTGQLYHHLRRLTADGWLRSAGRGRYRVPPERIVPLLTVLMAARR</sequence>
<dbReference type="Gene3D" id="1.10.10.10">
    <property type="entry name" value="Winged helix-like DNA-binding domain superfamily/Winged helix DNA-binding domain"/>
    <property type="match status" value="1"/>
</dbReference>
<name>A0ABT4TGH5_9ACTN</name>
<dbReference type="InterPro" id="IPR036388">
    <property type="entry name" value="WH-like_DNA-bd_sf"/>
</dbReference>
<accession>A0ABT4TGH5</accession>
<evidence type="ECO:0000313" key="2">
    <source>
        <dbReference type="EMBL" id="MDA2803803.1"/>
    </source>
</evidence>
<proteinExistence type="predicted"/>
<feature type="compositionally biased region" description="Basic and acidic residues" evidence="1">
    <location>
        <begin position="22"/>
        <end position="31"/>
    </location>
</feature>
<organism evidence="2 3">
    <name type="scientific">Nocardiopsis suaedae</name>
    <dbReference type="NCBI Taxonomy" id="3018444"/>
    <lineage>
        <taxon>Bacteria</taxon>
        <taxon>Bacillati</taxon>
        <taxon>Actinomycetota</taxon>
        <taxon>Actinomycetes</taxon>
        <taxon>Streptosporangiales</taxon>
        <taxon>Nocardiopsidaceae</taxon>
        <taxon>Nocardiopsis</taxon>
    </lineage>
</organism>
<protein>
    <submittedName>
        <fullName evidence="2">ArsR family transcriptional regulator</fullName>
    </submittedName>
</protein>
<reference evidence="2" key="1">
    <citation type="submission" date="2023-01" db="EMBL/GenBank/DDBJ databases">
        <title>Draft genome sequence of Nocardiopsis sp. LSu2-4 isolated from halophytes.</title>
        <authorList>
            <person name="Duangmal K."/>
            <person name="Chantavorakit T."/>
        </authorList>
    </citation>
    <scope>NUCLEOTIDE SEQUENCE</scope>
    <source>
        <strain evidence="2">LSu2-4</strain>
    </source>
</reference>